<sequence length="201" mass="21795">MAENVFVGRPSIRATPKYTHVKVPEFIVPRAPEKSYRELEAEFLDRAAAMGRDICVKHKNTRNTLERVEYDDDGPWDPAAAIVAGDEVLLASDVEQTTNHKEDDTVAGASEDGSKKENSTQRPSQQTVNPKSSQLTSARRGRKRSASADSSDQDTKRVKPSPSDRASVADEALVTSFEAPDGATATTGLSKQIPAIKIGDN</sequence>
<feature type="compositionally biased region" description="Polar residues" evidence="1">
    <location>
        <begin position="120"/>
        <end position="136"/>
    </location>
</feature>
<dbReference type="RefSeq" id="XP_047758086.1">
    <property type="nucleotide sequence ID" value="XM_047901474.1"/>
</dbReference>
<proteinExistence type="predicted"/>
<reference evidence="2" key="1">
    <citation type="submission" date="2021-12" db="EMBL/GenBank/DDBJ databases">
        <authorList>
            <person name="Zaccaron A."/>
            <person name="Stergiopoulos I."/>
        </authorList>
    </citation>
    <scope>NUCLEOTIDE SEQUENCE</scope>
    <source>
        <strain evidence="2">Race5_Kim</strain>
    </source>
</reference>
<name>A0A9Q8LAC6_PASFU</name>
<accession>A0A9Q8LAC6</accession>
<keyword evidence="3" id="KW-1185">Reference proteome</keyword>
<evidence type="ECO:0000313" key="3">
    <source>
        <dbReference type="Proteomes" id="UP000756132"/>
    </source>
</evidence>
<evidence type="ECO:0000256" key="1">
    <source>
        <dbReference type="SAM" id="MobiDB-lite"/>
    </source>
</evidence>
<evidence type="ECO:0000313" key="2">
    <source>
        <dbReference type="EMBL" id="UJO13720.1"/>
    </source>
</evidence>
<gene>
    <name evidence="2" type="ORF">CLAFUR5_02326</name>
</gene>
<dbReference type="GeneID" id="71982204"/>
<dbReference type="Proteomes" id="UP000756132">
    <property type="component" value="Chromosome 2"/>
</dbReference>
<organism evidence="2 3">
    <name type="scientific">Passalora fulva</name>
    <name type="common">Tomato leaf mold</name>
    <name type="synonym">Cladosporium fulvum</name>
    <dbReference type="NCBI Taxonomy" id="5499"/>
    <lineage>
        <taxon>Eukaryota</taxon>
        <taxon>Fungi</taxon>
        <taxon>Dikarya</taxon>
        <taxon>Ascomycota</taxon>
        <taxon>Pezizomycotina</taxon>
        <taxon>Dothideomycetes</taxon>
        <taxon>Dothideomycetidae</taxon>
        <taxon>Mycosphaerellales</taxon>
        <taxon>Mycosphaerellaceae</taxon>
        <taxon>Fulvia</taxon>
    </lineage>
</organism>
<dbReference type="AlphaFoldDB" id="A0A9Q8LAC6"/>
<protein>
    <submittedName>
        <fullName evidence="2">Uncharacterized protein</fullName>
    </submittedName>
</protein>
<dbReference type="EMBL" id="CP090164">
    <property type="protein sequence ID" value="UJO13720.1"/>
    <property type="molecule type" value="Genomic_DNA"/>
</dbReference>
<dbReference type="KEGG" id="ffu:CLAFUR5_02326"/>
<feature type="region of interest" description="Disordered" evidence="1">
    <location>
        <begin position="96"/>
        <end position="201"/>
    </location>
</feature>
<reference evidence="2" key="2">
    <citation type="journal article" date="2022" name="Microb. Genom.">
        <title>A chromosome-scale genome assembly of the tomato pathogen Cladosporium fulvum reveals a compartmentalized genome architecture and the presence of a dispensable chromosome.</title>
        <authorList>
            <person name="Zaccaron A.Z."/>
            <person name="Chen L.H."/>
            <person name="Samaras A."/>
            <person name="Stergiopoulos I."/>
        </authorList>
    </citation>
    <scope>NUCLEOTIDE SEQUENCE</scope>
    <source>
        <strain evidence="2">Race5_Kim</strain>
    </source>
</reference>